<evidence type="ECO:0000313" key="3">
    <source>
        <dbReference type="WBParaSite" id="PDA_v2.g31514.t1"/>
    </source>
</evidence>
<name>A0A914QVC7_9BILA</name>
<feature type="compositionally biased region" description="Polar residues" evidence="1">
    <location>
        <begin position="88"/>
        <end position="103"/>
    </location>
</feature>
<proteinExistence type="predicted"/>
<evidence type="ECO:0000313" key="2">
    <source>
        <dbReference type="Proteomes" id="UP000887578"/>
    </source>
</evidence>
<dbReference type="WBParaSite" id="PDA_v2.g31514.t1">
    <property type="protein sequence ID" value="PDA_v2.g31514.t1"/>
    <property type="gene ID" value="PDA_v2.g31514"/>
</dbReference>
<protein>
    <submittedName>
        <fullName evidence="3">Uncharacterized protein</fullName>
    </submittedName>
</protein>
<sequence>MHAQSTCNEDWDTFVCRVKRAPMNTHQFLSYAGPEKPKNSEEVNHVMVVRGNKKPNQLRDCIRGCKFSDMSHANNFTLENDLDGGDPTLQTQITQPSSKELKS</sequence>
<keyword evidence="2" id="KW-1185">Reference proteome</keyword>
<accession>A0A914QVC7</accession>
<dbReference type="AlphaFoldDB" id="A0A914QVC7"/>
<organism evidence="2 3">
    <name type="scientific">Panagrolaimus davidi</name>
    <dbReference type="NCBI Taxonomy" id="227884"/>
    <lineage>
        <taxon>Eukaryota</taxon>
        <taxon>Metazoa</taxon>
        <taxon>Ecdysozoa</taxon>
        <taxon>Nematoda</taxon>
        <taxon>Chromadorea</taxon>
        <taxon>Rhabditida</taxon>
        <taxon>Tylenchina</taxon>
        <taxon>Panagrolaimomorpha</taxon>
        <taxon>Panagrolaimoidea</taxon>
        <taxon>Panagrolaimidae</taxon>
        <taxon>Panagrolaimus</taxon>
    </lineage>
</organism>
<evidence type="ECO:0000256" key="1">
    <source>
        <dbReference type="SAM" id="MobiDB-lite"/>
    </source>
</evidence>
<reference evidence="3" key="1">
    <citation type="submission" date="2022-11" db="UniProtKB">
        <authorList>
            <consortium name="WormBaseParasite"/>
        </authorList>
    </citation>
    <scope>IDENTIFICATION</scope>
</reference>
<feature type="region of interest" description="Disordered" evidence="1">
    <location>
        <begin position="78"/>
        <end position="103"/>
    </location>
</feature>
<dbReference type="Proteomes" id="UP000887578">
    <property type="component" value="Unplaced"/>
</dbReference>